<protein>
    <recommendedName>
        <fullName evidence="1">Heterokaryon incompatibility domain-containing protein</fullName>
    </recommendedName>
</protein>
<feature type="domain" description="Heterokaryon incompatibility" evidence="1">
    <location>
        <begin position="223"/>
        <end position="371"/>
    </location>
</feature>
<dbReference type="PANTHER" id="PTHR33112">
    <property type="entry name" value="DOMAIN PROTEIN, PUTATIVE-RELATED"/>
    <property type="match status" value="1"/>
</dbReference>
<reference evidence="2 3" key="1">
    <citation type="submission" date="2023-08" db="EMBL/GenBank/DDBJ databases">
        <title>Black Yeasts Isolated from many extreme environments.</title>
        <authorList>
            <person name="Coleine C."/>
            <person name="Stajich J.E."/>
            <person name="Selbmann L."/>
        </authorList>
    </citation>
    <scope>NUCLEOTIDE SEQUENCE [LARGE SCALE GENOMIC DNA]</scope>
    <source>
        <strain evidence="2 3">CCFEE 6328</strain>
    </source>
</reference>
<keyword evidence="3" id="KW-1185">Reference proteome</keyword>
<proteinExistence type="predicted"/>
<dbReference type="EMBL" id="JAVRRF010000005">
    <property type="protein sequence ID" value="KAK5065862.1"/>
    <property type="molecule type" value="Genomic_DNA"/>
</dbReference>
<name>A0ABR0JJ28_9EURO</name>
<accession>A0ABR0JJ28</accession>
<comment type="caution">
    <text evidence="2">The sequence shown here is derived from an EMBL/GenBank/DDBJ whole genome shotgun (WGS) entry which is preliminary data.</text>
</comment>
<dbReference type="Pfam" id="PF06985">
    <property type="entry name" value="HET"/>
    <property type="match status" value="1"/>
</dbReference>
<dbReference type="PANTHER" id="PTHR33112:SF16">
    <property type="entry name" value="HETEROKARYON INCOMPATIBILITY DOMAIN-CONTAINING PROTEIN"/>
    <property type="match status" value="1"/>
</dbReference>
<gene>
    <name evidence="2" type="ORF">LTR69_003412</name>
</gene>
<dbReference type="Proteomes" id="UP001345691">
    <property type="component" value="Unassembled WGS sequence"/>
</dbReference>
<dbReference type="InterPro" id="IPR010730">
    <property type="entry name" value="HET"/>
</dbReference>
<evidence type="ECO:0000313" key="2">
    <source>
        <dbReference type="EMBL" id="KAK5065862.1"/>
    </source>
</evidence>
<evidence type="ECO:0000313" key="3">
    <source>
        <dbReference type="Proteomes" id="UP001345691"/>
    </source>
</evidence>
<evidence type="ECO:0000259" key="1">
    <source>
        <dbReference type="Pfam" id="PF06985"/>
    </source>
</evidence>
<sequence length="556" mass="64044">MLYKHNDAASQIEVASRAGCFICGILWDRLTEEEKDLIRREDAKKLQAVTVFDSIKHGIAKLFWFCAWWIFYRFIFDPEIKRVLRPNEYAVYGWTADYDRGEVTFDFGTFRWKEITFKIKPNDEAMHENGRRVNMLPTPGQGIDELIAASPIPKEMGSASVWDLVQQWYANCSPFVSGHSQCHEHQRDATSAIPTRLLDVMAGEDKNQVRLTVSAQERERLPYVTLSYSWGGIDQSKLFLLRQNTLHAYRVQIPEGHLPALFKETIDIVRKLQFRYIWIDAYCIIQQDSVDFQAEAACMGEIYQHAALNIAAGGAQNPFSRLLGSRDATLIGRPPDMPRFAAGTYYVFELQYIYGEVLETPLNRRAWVFQEQQLSPRILHFGKSQIFWRCWGEKWSLHQACETFPMGTPRAPGFERAHGYGQITALPDTIRQTNDLNYNWTELVAAYSRTEITIGTDRLIALSGLAASYADALKQDSTDYAAGLWRCGLPFQLYWQVDISPIARGRRSTRYKDYVGPSWSWVSVNGYARFFYQMMNIEELSEEGFKMRSLCGAVRR</sequence>
<organism evidence="2 3">
    <name type="scientific">Exophiala sideris</name>
    <dbReference type="NCBI Taxonomy" id="1016849"/>
    <lineage>
        <taxon>Eukaryota</taxon>
        <taxon>Fungi</taxon>
        <taxon>Dikarya</taxon>
        <taxon>Ascomycota</taxon>
        <taxon>Pezizomycotina</taxon>
        <taxon>Eurotiomycetes</taxon>
        <taxon>Chaetothyriomycetidae</taxon>
        <taxon>Chaetothyriales</taxon>
        <taxon>Herpotrichiellaceae</taxon>
        <taxon>Exophiala</taxon>
    </lineage>
</organism>